<keyword evidence="10 14" id="KW-0472">Membrane</keyword>
<evidence type="ECO:0000256" key="9">
    <source>
        <dbReference type="ARBA" id="ARBA00023065"/>
    </source>
</evidence>
<keyword evidence="12" id="KW-0040">ANK repeat</keyword>
<gene>
    <name evidence="16" type="ORF">QSP1433_LOCUS16817</name>
</gene>
<evidence type="ECO:0000256" key="14">
    <source>
        <dbReference type="SAM" id="Phobius"/>
    </source>
</evidence>
<keyword evidence="11" id="KW-0407">Ion channel</keyword>
<feature type="transmembrane region" description="Helical" evidence="14">
    <location>
        <begin position="601"/>
        <end position="621"/>
    </location>
</feature>
<evidence type="ECO:0000256" key="6">
    <source>
        <dbReference type="ARBA" id="ARBA00022737"/>
    </source>
</evidence>
<feature type="transmembrane region" description="Helical" evidence="14">
    <location>
        <begin position="663"/>
        <end position="685"/>
    </location>
</feature>
<feature type="domain" description="Ion transport" evidence="15">
    <location>
        <begin position="582"/>
        <end position="696"/>
    </location>
</feature>
<dbReference type="AlphaFoldDB" id="A0A7S2SR29"/>
<dbReference type="PROSITE" id="PS50297">
    <property type="entry name" value="ANK_REP_REGION"/>
    <property type="match status" value="1"/>
</dbReference>
<dbReference type="GO" id="GO:0098703">
    <property type="term" value="P:calcium ion import across plasma membrane"/>
    <property type="evidence" value="ECO:0007669"/>
    <property type="project" value="TreeGrafter"/>
</dbReference>
<evidence type="ECO:0000256" key="4">
    <source>
        <dbReference type="ARBA" id="ARBA00022568"/>
    </source>
</evidence>
<dbReference type="PANTHER" id="PTHR10582:SF2">
    <property type="entry name" value="INACTIVE"/>
    <property type="match status" value="1"/>
</dbReference>
<evidence type="ECO:0000256" key="8">
    <source>
        <dbReference type="ARBA" id="ARBA00022989"/>
    </source>
</evidence>
<evidence type="ECO:0000313" key="16">
    <source>
        <dbReference type="EMBL" id="CAD9706574.1"/>
    </source>
</evidence>
<dbReference type="Pfam" id="PF12796">
    <property type="entry name" value="Ank_2"/>
    <property type="match status" value="1"/>
</dbReference>
<evidence type="ECO:0000256" key="11">
    <source>
        <dbReference type="ARBA" id="ARBA00023303"/>
    </source>
</evidence>
<proteinExistence type="predicted"/>
<dbReference type="GO" id="GO:0005886">
    <property type="term" value="C:plasma membrane"/>
    <property type="evidence" value="ECO:0007669"/>
    <property type="project" value="UniProtKB-SubCell"/>
</dbReference>
<accession>A0A7S2SR29</accession>
<dbReference type="InterPro" id="IPR024862">
    <property type="entry name" value="TRPV"/>
</dbReference>
<protein>
    <recommendedName>
        <fullName evidence="15">Ion transport domain-containing protein</fullName>
    </recommendedName>
</protein>
<dbReference type="PROSITE" id="PS50088">
    <property type="entry name" value="ANK_REPEAT"/>
    <property type="match status" value="1"/>
</dbReference>
<dbReference type="InterPro" id="IPR002110">
    <property type="entry name" value="Ankyrin_rpt"/>
</dbReference>
<dbReference type="SUPFAM" id="SSF48403">
    <property type="entry name" value="Ankyrin repeat"/>
    <property type="match status" value="1"/>
</dbReference>
<organism evidence="16">
    <name type="scientific">Mucochytrium quahogii</name>
    <dbReference type="NCBI Taxonomy" id="96639"/>
    <lineage>
        <taxon>Eukaryota</taxon>
        <taxon>Sar</taxon>
        <taxon>Stramenopiles</taxon>
        <taxon>Bigyra</taxon>
        <taxon>Labyrinthulomycetes</taxon>
        <taxon>Thraustochytrida</taxon>
        <taxon>Thraustochytriidae</taxon>
        <taxon>Mucochytrium</taxon>
    </lineage>
</organism>
<evidence type="ECO:0000256" key="12">
    <source>
        <dbReference type="PROSITE-ProRule" id="PRU00023"/>
    </source>
</evidence>
<keyword evidence="4" id="KW-0109">Calcium transport</keyword>
<evidence type="ECO:0000256" key="2">
    <source>
        <dbReference type="ARBA" id="ARBA00022448"/>
    </source>
</evidence>
<reference evidence="16" key="1">
    <citation type="submission" date="2021-01" db="EMBL/GenBank/DDBJ databases">
        <authorList>
            <person name="Corre E."/>
            <person name="Pelletier E."/>
            <person name="Niang G."/>
            <person name="Scheremetjew M."/>
            <person name="Finn R."/>
            <person name="Kale V."/>
            <person name="Holt S."/>
            <person name="Cochrane G."/>
            <person name="Meng A."/>
            <person name="Brown T."/>
            <person name="Cohen L."/>
        </authorList>
    </citation>
    <scope>NUCLEOTIDE SEQUENCE</scope>
    <source>
        <strain evidence="16">NY070348D</strain>
    </source>
</reference>
<evidence type="ECO:0000256" key="13">
    <source>
        <dbReference type="SAM" id="MobiDB-lite"/>
    </source>
</evidence>
<feature type="transmembrane region" description="Helical" evidence="14">
    <location>
        <begin position="516"/>
        <end position="533"/>
    </location>
</feature>
<dbReference type="InterPro" id="IPR005821">
    <property type="entry name" value="Ion_trans_dom"/>
</dbReference>
<feature type="repeat" description="ANK" evidence="12">
    <location>
        <begin position="133"/>
        <end position="165"/>
    </location>
</feature>
<keyword evidence="3" id="KW-1003">Cell membrane</keyword>
<keyword evidence="5 14" id="KW-0812">Transmembrane</keyword>
<evidence type="ECO:0000256" key="10">
    <source>
        <dbReference type="ARBA" id="ARBA00023136"/>
    </source>
</evidence>
<feature type="transmembrane region" description="Helical" evidence="14">
    <location>
        <begin position="424"/>
        <end position="447"/>
    </location>
</feature>
<dbReference type="Gene3D" id="1.25.40.20">
    <property type="entry name" value="Ankyrin repeat-containing domain"/>
    <property type="match status" value="1"/>
</dbReference>
<dbReference type="GO" id="GO:0005216">
    <property type="term" value="F:monoatomic ion channel activity"/>
    <property type="evidence" value="ECO:0007669"/>
    <property type="project" value="InterPro"/>
</dbReference>
<evidence type="ECO:0000256" key="3">
    <source>
        <dbReference type="ARBA" id="ARBA00022475"/>
    </source>
</evidence>
<feature type="transmembrane region" description="Helical" evidence="14">
    <location>
        <begin position="553"/>
        <end position="570"/>
    </location>
</feature>
<evidence type="ECO:0000256" key="7">
    <source>
        <dbReference type="ARBA" id="ARBA00022837"/>
    </source>
</evidence>
<keyword evidence="9" id="KW-0406">Ion transport</keyword>
<name>A0A7S2SR29_9STRA</name>
<dbReference type="InterPro" id="IPR036770">
    <property type="entry name" value="Ankyrin_rpt-contain_sf"/>
</dbReference>
<dbReference type="Gene3D" id="1.10.287.70">
    <property type="match status" value="1"/>
</dbReference>
<evidence type="ECO:0000256" key="5">
    <source>
        <dbReference type="ARBA" id="ARBA00022692"/>
    </source>
</evidence>
<dbReference type="EMBL" id="HBHK01026721">
    <property type="protein sequence ID" value="CAD9706574.1"/>
    <property type="molecule type" value="Transcribed_RNA"/>
</dbReference>
<keyword evidence="8 14" id="KW-1133">Transmembrane helix</keyword>
<evidence type="ECO:0000256" key="1">
    <source>
        <dbReference type="ARBA" id="ARBA00004651"/>
    </source>
</evidence>
<keyword evidence="7" id="KW-0106">Calcium</keyword>
<keyword evidence="6" id="KW-0677">Repeat</keyword>
<sequence>MSGNGDRRSKSTGFAYGKSSSGIEDVDRDDLFFELVTAVLGNKAELVKTLLKFMCPNEVAQLDPRLGSVSYGRSPLHICQEVEICDMILSHGPLPVDLMALHDSTPLITSVTHPAVVQFLIDRGADVNCVQSDGSTALHQAVLENVLESVQILIGAGAEVDITDKKGNTPLHSVGDIHVAKCLVEHGAKIDAVNKFGNIPLEEAVSHGRAGRCMEVANYLLDVSHQVSRTKTQQLLDVLSQHVLDISEIRNREDTGTVIPVRELSEGSEEEKVMYETNEEYGAKEKWRSVKSRVLRGKVKLLRLRKQSSTEQDNRRVRDLRRADFAKRSTSLRENDLKNMREFDMSFFELMVRERPELALKILDKQRVFLNRRHGCRAFSYCLDLIGSPLRVSAAVKEMVKHERYELLSHPCVSWHITFKFVVFIRYCLFFELFLNLVLTILVAVTYNTKPTHLDEWWGALFGGQVFRNPSSTNIGNSLLMLCETWMLLLNTRYILGYLIEWKMSMKFIKGMKCRLYYFVFGRDSLHGDIYLLPHIGIYLRGWIQYKYPNSEFARTSAAVVSATVFFMLWNRCFTYGSGLYESFGLTIATIKKMAVDTRHYFLVLLLFIFGFSSIMTTMYANSDTMEFNSLGSSIVTLFFFVFNLDLNAVIDDKIPLRKYCAFFFLGLYMVVVGMTLVNLIIAVMTNSYEDIKQKAKEQHILTRSRFVVRFEETIGLLMLFKEYYGRSSGNTMAWYKWEKENFSGRKVIVKEYPGGKVSIDSKKSWLQFFLTERTPPWFMRLVYFYENTSCVLAPMPFADGFSWLKLGLKPGKKTKPEDIGKKFNEKMGLLWTQKQENSTGYKTLDPFQKDDYALHSEEANVHIGYCLVSERYQEAKTTENSMEHTKRMMFEKLDKLIEMQQDLTKRVNSIESAVHCRTKQN</sequence>
<dbReference type="Pfam" id="PF00520">
    <property type="entry name" value="Ion_trans"/>
    <property type="match status" value="1"/>
</dbReference>
<feature type="region of interest" description="Disordered" evidence="13">
    <location>
        <begin position="1"/>
        <end position="22"/>
    </location>
</feature>
<dbReference type="SMART" id="SM00248">
    <property type="entry name" value="ANK"/>
    <property type="match status" value="5"/>
</dbReference>
<dbReference type="PANTHER" id="PTHR10582">
    <property type="entry name" value="TRANSIENT RECEPTOR POTENTIAL ION CHANNEL PROTEIN"/>
    <property type="match status" value="1"/>
</dbReference>
<evidence type="ECO:0000259" key="15">
    <source>
        <dbReference type="Pfam" id="PF00520"/>
    </source>
</evidence>
<feature type="transmembrane region" description="Helical" evidence="14">
    <location>
        <begin position="633"/>
        <end position="651"/>
    </location>
</feature>
<keyword evidence="2" id="KW-0813">Transport</keyword>
<comment type="subcellular location">
    <subcellularLocation>
        <location evidence="1">Cell membrane</location>
        <topology evidence="1">Multi-pass membrane protein</topology>
    </subcellularLocation>
</comment>